<dbReference type="FunFam" id="2.130.10.10:FF:000180">
    <property type="entry name" value="WD repeat-containing protein 76"/>
    <property type="match status" value="1"/>
</dbReference>
<evidence type="ECO:0000256" key="3">
    <source>
        <dbReference type="ARBA" id="ARBA00021234"/>
    </source>
</evidence>
<dbReference type="PROSITE" id="PS50294">
    <property type="entry name" value="WD_REPEATS_REGION"/>
    <property type="match status" value="1"/>
</dbReference>
<dbReference type="GO" id="GO:0003677">
    <property type="term" value="F:DNA binding"/>
    <property type="evidence" value="ECO:0007669"/>
    <property type="project" value="UniProtKB-KW"/>
</dbReference>
<dbReference type="Gramene" id="BGIOSGA027278-TA">
    <property type="protein sequence ID" value="BGIOSGA027278-PA"/>
    <property type="gene ID" value="BGIOSGA027278"/>
</dbReference>
<dbReference type="STRING" id="39946.A2YTG5"/>
<dbReference type="EMBL" id="CM000133">
    <property type="protein sequence ID" value="EAZ06376.1"/>
    <property type="molecule type" value="Genomic_DNA"/>
</dbReference>
<evidence type="ECO:0000256" key="9">
    <source>
        <dbReference type="SAM" id="MobiDB-lite"/>
    </source>
</evidence>
<reference evidence="10 11" key="1">
    <citation type="journal article" date="2005" name="PLoS Biol.">
        <title>The genomes of Oryza sativa: a history of duplications.</title>
        <authorList>
            <person name="Yu J."/>
            <person name="Wang J."/>
            <person name="Lin W."/>
            <person name="Li S."/>
            <person name="Li H."/>
            <person name="Zhou J."/>
            <person name="Ni P."/>
            <person name="Dong W."/>
            <person name="Hu S."/>
            <person name="Zeng C."/>
            <person name="Zhang J."/>
            <person name="Zhang Y."/>
            <person name="Li R."/>
            <person name="Xu Z."/>
            <person name="Li S."/>
            <person name="Li X."/>
            <person name="Zheng H."/>
            <person name="Cong L."/>
            <person name="Lin L."/>
            <person name="Yin J."/>
            <person name="Geng J."/>
            <person name="Li G."/>
            <person name="Shi J."/>
            <person name="Liu J."/>
            <person name="Lv H."/>
            <person name="Li J."/>
            <person name="Wang J."/>
            <person name="Deng Y."/>
            <person name="Ran L."/>
            <person name="Shi X."/>
            <person name="Wang X."/>
            <person name="Wu Q."/>
            <person name="Li C."/>
            <person name="Ren X."/>
            <person name="Wang J."/>
            <person name="Wang X."/>
            <person name="Li D."/>
            <person name="Liu D."/>
            <person name="Zhang X."/>
            <person name="Ji Z."/>
            <person name="Zhao W."/>
            <person name="Sun Y."/>
            <person name="Zhang Z."/>
            <person name="Bao J."/>
            <person name="Han Y."/>
            <person name="Dong L."/>
            <person name="Ji J."/>
            <person name="Chen P."/>
            <person name="Wu S."/>
            <person name="Liu J."/>
            <person name="Xiao Y."/>
            <person name="Bu D."/>
            <person name="Tan J."/>
            <person name="Yang L."/>
            <person name="Ye C."/>
            <person name="Zhang J."/>
            <person name="Xu J."/>
            <person name="Zhou Y."/>
            <person name="Yu Y."/>
            <person name="Zhang B."/>
            <person name="Zhuang S."/>
            <person name="Wei H."/>
            <person name="Liu B."/>
            <person name="Lei M."/>
            <person name="Yu H."/>
            <person name="Li Y."/>
            <person name="Xu H."/>
            <person name="Wei S."/>
            <person name="He X."/>
            <person name="Fang L."/>
            <person name="Zhang Z."/>
            <person name="Zhang Y."/>
            <person name="Huang X."/>
            <person name="Su Z."/>
            <person name="Tong W."/>
            <person name="Li J."/>
            <person name="Tong Z."/>
            <person name="Li S."/>
            <person name="Ye J."/>
            <person name="Wang L."/>
            <person name="Fang L."/>
            <person name="Lei T."/>
            <person name="Chen C."/>
            <person name="Chen H."/>
            <person name="Xu Z."/>
            <person name="Li H."/>
            <person name="Huang H."/>
            <person name="Zhang F."/>
            <person name="Xu H."/>
            <person name="Li N."/>
            <person name="Zhao C."/>
            <person name="Li S."/>
            <person name="Dong L."/>
            <person name="Huang Y."/>
            <person name="Li L."/>
            <person name="Xi Y."/>
            <person name="Qi Q."/>
            <person name="Li W."/>
            <person name="Zhang B."/>
            <person name="Hu W."/>
            <person name="Zhang Y."/>
            <person name="Tian X."/>
            <person name="Jiao Y."/>
            <person name="Liang X."/>
            <person name="Jin J."/>
            <person name="Gao L."/>
            <person name="Zheng W."/>
            <person name="Hao B."/>
            <person name="Liu S."/>
            <person name="Wang W."/>
            <person name="Yuan L."/>
            <person name="Cao M."/>
            <person name="McDermott J."/>
            <person name="Samudrala R."/>
            <person name="Wang J."/>
            <person name="Wong G.K."/>
            <person name="Yang H."/>
        </authorList>
    </citation>
    <scope>NUCLEOTIDE SEQUENCE [LARGE SCALE GENOMIC DNA]</scope>
    <source>
        <strain evidence="11">cv. 93-11</strain>
    </source>
</reference>
<protein>
    <recommendedName>
        <fullName evidence="3">WD repeat-containing protein 76</fullName>
    </recommendedName>
</protein>
<feature type="compositionally biased region" description="Low complexity" evidence="9">
    <location>
        <begin position="38"/>
        <end position="47"/>
    </location>
</feature>
<evidence type="ECO:0000256" key="6">
    <source>
        <dbReference type="ARBA" id="ARBA00022763"/>
    </source>
</evidence>
<dbReference type="InterPro" id="IPR036322">
    <property type="entry name" value="WD40_repeat_dom_sf"/>
</dbReference>
<evidence type="ECO:0000256" key="2">
    <source>
        <dbReference type="ARBA" id="ARBA00005434"/>
    </source>
</evidence>
<dbReference type="PROSITE" id="PS00678">
    <property type="entry name" value="WD_REPEATS_1"/>
    <property type="match status" value="1"/>
</dbReference>
<dbReference type="SUPFAM" id="SSF50978">
    <property type="entry name" value="WD40 repeat-like"/>
    <property type="match status" value="1"/>
</dbReference>
<feature type="region of interest" description="Disordered" evidence="9">
    <location>
        <begin position="33"/>
        <end position="103"/>
    </location>
</feature>
<comment type="function">
    <text evidence="1">Specifically binds 5-hydroxymethylcytosine (5hmC), suggesting that it acts as a specific reader of 5hmC.</text>
</comment>
<dbReference type="GO" id="GO:0005634">
    <property type="term" value="C:nucleus"/>
    <property type="evidence" value="ECO:0007669"/>
    <property type="project" value="TreeGrafter"/>
</dbReference>
<dbReference type="GO" id="GO:2000001">
    <property type="term" value="P:regulation of DNA damage checkpoint"/>
    <property type="evidence" value="ECO:0007669"/>
    <property type="project" value="TreeGrafter"/>
</dbReference>
<dbReference type="SMART" id="SM00320">
    <property type="entry name" value="WD40"/>
    <property type="match status" value="4"/>
</dbReference>
<evidence type="ECO:0000256" key="5">
    <source>
        <dbReference type="ARBA" id="ARBA00022737"/>
    </source>
</evidence>
<dbReference type="PANTHER" id="PTHR14773">
    <property type="entry name" value="WD REPEAT-CONTAINING PROTEIN 76"/>
    <property type="match status" value="1"/>
</dbReference>
<accession>A2YTG5</accession>
<dbReference type="InterPro" id="IPR050853">
    <property type="entry name" value="WD_repeat_DNA-damage-binding"/>
</dbReference>
<evidence type="ECO:0000256" key="4">
    <source>
        <dbReference type="ARBA" id="ARBA00022574"/>
    </source>
</evidence>
<dbReference type="InterPro" id="IPR001680">
    <property type="entry name" value="WD40_rpt"/>
</dbReference>
<dbReference type="AlphaFoldDB" id="A2YTG5"/>
<evidence type="ECO:0000256" key="7">
    <source>
        <dbReference type="ARBA" id="ARBA00023125"/>
    </source>
</evidence>
<comment type="similarity">
    <text evidence="2">Belongs to the WD repeat DDB2/WDR76 family.</text>
</comment>
<feature type="compositionally biased region" description="Pro residues" evidence="9">
    <location>
        <begin position="89"/>
        <end position="98"/>
    </location>
</feature>
<keyword evidence="5" id="KW-0677">Repeat</keyword>
<dbReference type="Pfam" id="PF00400">
    <property type="entry name" value="WD40"/>
    <property type="match status" value="2"/>
</dbReference>
<keyword evidence="11" id="KW-1185">Reference proteome</keyword>
<dbReference type="Gene3D" id="2.130.10.10">
    <property type="entry name" value="YVTN repeat-like/Quinoprotein amine dehydrogenase"/>
    <property type="match status" value="2"/>
</dbReference>
<feature type="repeat" description="WD" evidence="8">
    <location>
        <begin position="278"/>
        <end position="320"/>
    </location>
</feature>
<evidence type="ECO:0000256" key="8">
    <source>
        <dbReference type="PROSITE-ProRule" id="PRU00221"/>
    </source>
</evidence>
<evidence type="ECO:0000313" key="11">
    <source>
        <dbReference type="Proteomes" id="UP000007015"/>
    </source>
</evidence>
<evidence type="ECO:0000313" key="10">
    <source>
        <dbReference type="EMBL" id="EAZ06376.1"/>
    </source>
</evidence>
<feature type="compositionally biased region" description="Low complexity" evidence="9">
    <location>
        <begin position="76"/>
        <end position="88"/>
    </location>
</feature>
<dbReference type="HOGENOM" id="CLU_017019_2_0_1"/>
<dbReference type="Proteomes" id="UP000007015">
    <property type="component" value="Chromosome 8"/>
</dbReference>
<dbReference type="InterPro" id="IPR019775">
    <property type="entry name" value="WD40_repeat_CS"/>
</dbReference>
<dbReference type="PROSITE" id="PS50082">
    <property type="entry name" value="WD_REPEATS_2"/>
    <property type="match status" value="2"/>
</dbReference>
<evidence type="ECO:0000256" key="1">
    <source>
        <dbReference type="ARBA" id="ARBA00002530"/>
    </source>
</evidence>
<feature type="repeat" description="WD" evidence="8">
    <location>
        <begin position="325"/>
        <end position="359"/>
    </location>
</feature>
<dbReference type="PANTHER" id="PTHR14773:SF0">
    <property type="entry name" value="WD REPEAT-CONTAINING PROTEIN 76"/>
    <property type="match status" value="1"/>
</dbReference>
<keyword evidence="4 8" id="KW-0853">WD repeat</keyword>
<keyword evidence="6" id="KW-0227">DNA damage</keyword>
<sequence>MASPPDAALTDYERLREENIRRNDAILASLRRKASELSAAIQSSSSSKRPKKQPPPPRATPIPVVLRRSLRTRGLPPSTSTSSSSAASPPAPESPPEAPCSTRLSSSLASAILAAASASPVAPPPVRDDGFDAGAELVLRPSHVRRVVPDRILSVRVLPLVDRTVVAAGNKLGNVGFWDVDGGAVAGADGVFEYLPHRGPVGAIVSHPATPQKIYSCCYEGEICLMDLEKENFNMIYLTDYPIFSLCQAPNSPSSLYLAEGNDLKLFDERMGKVSATWNLHDNRINSIDFHPENTYMLATSSTDGTACMWDLRNMKEKEPESLKVLEHGRSVQSAYFSPSGCMVATTSLDDTVRIFSVDDFGNSSIMKHNNKTGRWLSTFKAIWGWNDTDLFIGNMARAIDIILVDLNGSSLLAMNNARLESEHMTAIPGRFSAHPYKVGHLACASSGGKVLLHRNNSIFIECSLDDTVRIFSVDDFGNSSIMKHNNKTGRWLSTFKAIWGWNDTDLFIGNMARAIDIILVDLNGSSLLAMNNARLESEHMTPIPGRFSAHPYKVGHLACASSGGKVFLWTRA</sequence>
<proteinExistence type="inferred from homology"/>
<dbReference type="GO" id="GO:0006974">
    <property type="term" value="P:DNA damage response"/>
    <property type="evidence" value="ECO:0007669"/>
    <property type="project" value="UniProtKB-KW"/>
</dbReference>
<name>A2YTG5_ORYSI</name>
<gene>
    <name evidence="10" type="ORF">OsI_28605</name>
</gene>
<keyword evidence="7" id="KW-0238">DNA-binding</keyword>
<dbReference type="InterPro" id="IPR015943">
    <property type="entry name" value="WD40/YVTN_repeat-like_dom_sf"/>
</dbReference>
<dbReference type="OMA" id="DPNTLYW"/>
<organism evidence="10 11">
    <name type="scientific">Oryza sativa subsp. indica</name>
    <name type="common">Rice</name>
    <dbReference type="NCBI Taxonomy" id="39946"/>
    <lineage>
        <taxon>Eukaryota</taxon>
        <taxon>Viridiplantae</taxon>
        <taxon>Streptophyta</taxon>
        <taxon>Embryophyta</taxon>
        <taxon>Tracheophyta</taxon>
        <taxon>Spermatophyta</taxon>
        <taxon>Magnoliopsida</taxon>
        <taxon>Liliopsida</taxon>
        <taxon>Poales</taxon>
        <taxon>Poaceae</taxon>
        <taxon>BOP clade</taxon>
        <taxon>Oryzoideae</taxon>
        <taxon>Oryzeae</taxon>
        <taxon>Oryzinae</taxon>
        <taxon>Oryza</taxon>
        <taxon>Oryza sativa</taxon>
    </lineage>
</organism>